<name>A0A9W8UD73_9HYPO</name>
<dbReference type="EMBL" id="JAPDHF010000004">
    <property type="protein sequence ID" value="KAJ4019442.1"/>
    <property type="molecule type" value="Genomic_DNA"/>
</dbReference>
<gene>
    <name evidence="2" type="ORF">NW766_003165</name>
</gene>
<feature type="domain" description="Heterokaryon incompatibility" evidence="1">
    <location>
        <begin position="73"/>
        <end position="240"/>
    </location>
</feature>
<dbReference type="Pfam" id="PF26639">
    <property type="entry name" value="Het-6_barrel"/>
    <property type="match status" value="1"/>
</dbReference>
<dbReference type="Pfam" id="PF06985">
    <property type="entry name" value="HET"/>
    <property type="match status" value="1"/>
</dbReference>
<dbReference type="OrthoDB" id="1262810at2759"/>
<dbReference type="Proteomes" id="UP001152130">
    <property type="component" value="Unassembled WGS sequence"/>
</dbReference>
<accession>A0A9W8UD73</accession>
<dbReference type="PANTHER" id="PTHR24148">
    <property type="entry name" value="ANKYRIN REPEAT DOMAIN-CONTAINING PROTEIN 39 HOMOLOG-RELATED"/>
    <property type="match status" value="1"/>
</dbReference>
<proteinExistence type="predicted"/>
<dbReference type="InterPro" id="IPR010730">
    <property type="entry name" value="HET"/>
</dbReference>
<organism evidence="2 3">
    <name type="scientific">Fusarium irregulare</name>
    <dbReference type="NCBI Taxonomy" id="2494466"/>
    <lineage>
        <taxon>Eukaryota</taxon>
        <taxon>Fungi</taxon>
        <taxon>Dikarya</taxon>
        <taxon>Ascomycota</taxon>
        <taxon>Pezizomycotina</taxon>
        <taxon>Sordariomycetes</taxon>
        <taxon>Hypocreomycetidae</taxon>
        <taxon>Hypocreales</taxon>
        <taxon>Nectriaceae</taxon>
        <taxon>Fusarium</taxon>
        <taxon>Fusarium incarnatum-equiseti species complex</taxon>
    </lineage>
</organism>
<evidence type="ECO:0000313" key="3">
    <source>
        <dbReference type="Proteomes" id="UP001152130"/>
    </source>
</evidence>
<evidence type="ECO:0000313" key="2">
    <source>
        <dbReference type="EMBL" id="KAJ4019442.1"/>
    </source>
</evidence>
<sequence length="656" mass="73532">MATLPATSHGHETKPYVYTPITKKQIRVLVLHPASQESSQLRGELSVVSLDDLPPRQKPGSSETIDPAKHVCYEAISYVWGQGNFTDTLVTSHGFIRITASLSSILRRLRDPSRPQTYWADGVCINQADIVEKGIQVPLMGLIYSSAVRVLCDICQTDQFDSLLDAMDQYWRRNIRHGASLAFDGSANFSKETSAEVLGVNLPTQEEADAIEVVKMEEWSATFLEFLQLSWFRRLWILQEFVLGRDVSMIFGRRHVPWGRLWAGTVRYQGVGMPWDSIAFAKAENADLVTSFNSMCIIRICRTIDPNTAHGREFKQIDDVFMGGTNAIEAQLPMCIVAGCYKQCTIPIDRYYAILGLVEGGEELQADYTASMRGITMWFWKRALQFASGGELILTAGMPGQTPGYPSWLRDVSIPNPLSQLWQMGPLANSRHHAGGSRSTWSARFSDDQPDVMITQGYFIDEISEVSIDKPSDPFELEPMAIGIEKALSFFTSGPQTVNSRYPLTGEDIQDAATKVLCDYSTHEAPETFDMVLQMASSLLSIAQAYPNRGQEMTDKIRAIVKDKEDIRWRLFTGMCFTRGLRFCKTSREMFGMLPKEVRAGDLVWILKGCRLPLVLRPNPCHVGTFEMVGCGSVYGLMSGEVLQIPEFHCQEITLR</sequence>
<comment type="caution">
    <text evidence="2">The sequence shown here is derived from an EMBL/GenBank/DDBJ whole genome shotgun (WGS) entry which is preliminary data.</text>
</comment>
<keyword evidence="3" id="KW-1185">Reference proteome</keyword>
<dbReference type="InterPro" id="IPR052895">
    <property type="entry name" value="HetReg/Transcr_Mod"/>
</dbReference>
<protein>
    <recommendedName>
        <fullName evidence="1">Heterokaryon incompatibility domain-containing protein</fullName>
    </recommendedName>
</protein>
<dbReference type="PANTHER" id="PTHR24148:SF64">
    <property type="entry name" value="HETEROKARYON INCOMPATIBILITY DOMAIN-CONTAINING PROTEIN"/>
    <property type="match status" value="1"/>
</dbReference>
<reference evidence="2" key="1">
    <citation type="submission" date="2022-10" db="EMBL/GenBank/DDBJ databases">
        <title>Fusarium specimens isolated from Avocado Roots.</title>
        <authorList>
            <person name="Stajich J."/>
            <person name="Roper C."/>
            <person name="Heimlech-Rivalta G."/>
        </authorList>
    </citation>
    <scope>NUCLEOTIDE SEQUENCE</scope>
    <source>
        <strain evidence="2">CF00143</strain>
    </source>
</reference>
<evidence type="ECO:0000259" key="1">
    <source>
        <dbReference type="Pfam" id="PF06985"/>
    </source>
</evidence>
<dbReference type="AlphaFoldDB" id="A0A9W8UD73"/>